<keyword evidence="8" id="KW-0460">Magnesium</keyword>
<comment type="subcellular location">
    <subcellularLocation>
        <location evidence="1">Cytoplasm</location>
    </subcellularLocation>
</comment>
<dbReference type="SUPFAM" id="SSF46589">
    <property type="entry name" value="tRNA-binding arm"/>
    <property type="match status" value="1"/>
</dbReference>
<dbReference type="SUPFAM" id="SSF55681">
    <property type="entry name" value="Class II aaRS and biotin synthetases"/>
    <property type="match status" value="1"/>
</dbReference>
<dbReference type="EMBL" id="JAZDWZ010000008">
    <property type="protein sequence ID" value="MEE3928483.1"/>
    <property type="molecule type" value="Genomic_DNA"/>
</dbReference>
<keyword evidence="5" id="KW-0479">Metal-binding</keyword>
<dbReference type="PANTHER" id="PTHR11538:SF41">
    <property type="entry name" value="PHENYLALANINE--TRNA LIGASE, MITOCHONDRIAL"/>
    <property type="match status" value="1"/>
</dbReference>
<dbReference type="Pfam" id="PF01409">
    <property type="entry name" value="tRNA-synt_2d"/>
    <property type="match status" value="1"/>
</dbReference>
<dbReference type="InterPro" id="IPR004529">
    <property type="entry name" value="Phe-tRNA-synth_IIc_asu"/>
</dbReference>
<sequence>MKLSLDLINSLEDLKQIKSKLYAADSEFTLLQQEIKKAPVQEKKQLGQKLASLKNEYENFFKEANLKLDNLRIQHKINSEFVDISEPVYFSGSLHPITLIENRLKDWFIQHGYYQEYAGEIESDLYNFEKLNIAKEHPARAMQDSLYLNATTLLRTHNTGITAIELEKNANKEFSTFAIGKVYRNDEDDATHSHQFTQVDFVSVGKVSFSNLIWTLKSLLSYVFEKELEIRLRPSYFPFTEPSVEVDIFYNNRWIEVLGAGMLHPNVFKFAGFSDDKLNGFAAGIGIERLAMIKYNVTDIRDFYRNDLRVLGEFKYEK</sequence>
<reference evidence="14" key="1">
    <citation type="submission" date="2024-01" db="EMBL/GenBank/DDBJ databases">
        <title>Genome sequence of Mycoplasma ciconiae type strain DSM 25251.</title>
        <authorList>
            <person name="Spergser J."/>
        </authorList>
    </citation>
    <scope>NUCLEOTIDE SEQUENCE [LARGE SCALE GENOMIC DNA]</scope>
    <source>
        <strain evidence="14">DSM 25251</strain>
    </source>
</reference>
<evidence type="ECO:0000256" key="6">
    <source>
        <dbReference type="ARBA" id="ARBA00022741"/>
    </source>
</evidence>
<evidence type="ECO:0000256" key="11">
    <source>
        <dbReference type="ARBA" id="ARBA00049255"/>
    </source>
</evidence>
<feature type="domain" description="Aminoacyl-transfer RNA synthetases class-II family profile" evidence="13">
    <location>
        <begin position="177"/>
        <end position="313"/>
    </location>
</feature>
<evidence type="ECO:0000256" key="10">
    <source>
        <dbReference type="ARBA" id="ARBA00023146"/>
    </source>
</evidence>
<dbReference type="Pfam" id="PF02912">
    <property type="entry name" value="Phe_tRNA-synt_N"/>
    <property type="match status" value="1"/>
</dbReference>
<evidence type="ECO:0000256" key="7">
    <source>
        <dbReference type="ARBA" id="ARBA00022840"/>
    </source>
</evidence>
<protein>
    <recommendedName>
        <fullName evidence="2">phenylalanine--tRNA ligase</fullName>
        <ecNumber evidence="2">6.1.1.20</ecNumber>
    </recommendedName>
</protein>
<evidence type="ECO:0000256" key="4">
    <source>
        <dbReference type="ARBA" id="ARBA00022598"/>
    </source>
</evidence>
<dbReference type="InterPro" id="IPR002319">
    <property type="entry name" value="Phenylalanyl-tRNA_Synthase"/>
</dbReference>
<evidence type="ECO:0000313" key="15">
    <source>
        <dbReference type="Proteomes" id="UP001344817"/>
    </source>
</evidence>
<proteinExistence type="predicted"/>
<dbReference type="InterPro" id="IPR010978">
    <property type="entry name" value="tRNA-bd_arm"/>
</dbReference>
<dbReference type="Proteomes" id="UP001344817">
    <property type="component" value="Unassembled WGS sequence"/>
</dbReference>
<dbReference type="Gene3D" id="3.30.930.10">
    <property type="entry name" value="Bira Bifunctional Protein, Domain 2"/>
    <property type="match status" value="1"/>
</dbReference>
<organism evidence="14 15">
    <name type="scientific">Mycoplasmopsis ciconiae</name>
    <dbReference type="NCBI Taxonomy" id="561067"/>
    <lineage>
        <taxon>Bacteria</taxon>
        <taxon>Bacillati</taxon>
        <taxon>Mycoplasmatota</taxon>
        <taxon>Mycoplasmoidales</taxon>
        <taxon>Metamycoplasmataceae</taxon>
        <taxon>Mycoplasmopsis</taxon>
    </lineage>
</organism>
<evidence type="ECO:0000256" key="2">
    <source>
        <dbReference type="ARBA" id="ARBA00012814"/>
    </source>
</evidence>
<dbReference type="PROSITE" id="PS50862">
    <property type="entry name" value="AA_TRNA_LIGASE_II"/>
    <property type="match status" value="1"/>
</dbReference>
<dbReference type="GO" id="GO:0004826">
    <property type="term" value="F:phenylalanine-tRNA ligase activity"/>
    <property type="evidence" value="ECO:0007669"/>
    <property type="project" value="UniProtKB-EC"/>
</dbReference>
<dbReference type="CDD" id="cd00496">
    <property type="entry name" value="PheRS_alpha_core"/>
    <property type="match status" value="1"/>
</dbReference>
<keyword evidence="3" id="KW-0963">Cytoplasm</keyword>
<keyword evidence="10" id="KW-0030">Aminoacyl-tRNA synthetase</keyword>
<comment type="catalytic activity">
    <reaction evidence="11">
        <text>tRNA(Phe) + L-phenylalanine + ATP = L-phenylalanyl-tRNA(Phe) + AMP + diphosphate + H(+)</text>
        <dbReference type="Rhea" id="RHEA:19413"/>
        <dbReference type="Rhea" id="RHEA-COMP:9668"/>
        <dbReference type="Rhea" id="RHEA-COMP:9699"/>
        <dbReference type="ChEBI" id="CHEBI:15378"/>
        <dbReference type="ChEBI" id="CHEBI:30616"/>
        <dbReference type="ChEBI" id="CHEBI:33019"/>
        <dbReference type="ChEBI" id="CHEBI:58095"/>
        <dbReference type="ChEBI" id="CHEBI:78442"/>
        <dbReference type="ChEBI" id="CHEBI:78531"/>
        <dbReference type="ChEBI" id="CHEBI:456215"/>
        <dbReference type="EC" id="6.1.1.20"/>
    </reaction>
</comment>
<name>A0ABU7MMT2_9BACT</name>
<comment type="caution">
    <text evidence="14">The sequence shown here is derived from an EMBL/GenBank/DDBJ whole genome shotgun (WGS) entry which is preliminary data.</text>
</comment>
<evidence type="ECO:0000259" key="13">
    <source>
        <dbReference type="PROSITE" id="PS50862"/>
    </source>
</evidence>
<keyword evidence="9" id="KW-0648">Protein biosynthesis</keyword>
<evidence type="ECO:0000256" key="3">
    <source>
        <dbReference type="ARBA" id="ARBA00022490"/>
    </source>
</evidence>
<evidence type="ECO:0000256" key="8">
    <source>
        <dbReference type="ARBA" id="ARBA00022842"/>
    </source>
</evidence>
<dbReference type="InterPro" id="IPR004188">
    <property type="entry name" value="Phe-tRNA_ligase_II_N"/>
</dbReference>
<keyword evidence="4 14" id="KW-0436">Ligase</keyword>
<dbReference type="InterPro" id="IPR006195">
    <property type="entry name" value="aa-tRNA-synth_II"/>
</dbReference>
<dbReference type="RefSeq" id="WP_330500896.1">
    <property type="nucleotide sequence ID" value="NZ_JAZDWZ010000008.1"/>
</dbReference>
<dbReference type="EC" id="6.1.1.20" evidence="2"/>
<evidence type="ECO:0000256" key="5">
    <source>
        <dbReference type="ARBA" id="ARBA00022723"/>
    </source>
</evidence>
<keyword evidence="15" id="KW-1185">Reference proteome</keyword>
<dbReference type="NCBIfam" id="TIGR00468">
    <property type="entry name" value="pheS"/>
    <property type="match status" value="1"/>
</dbReference>
<dbReference type="PANTHER" id="PTHR11538">
    <property type="entry name" value="PHENYLALANYL-TRNA SYNTHETASE"/>
    <property type="match status" value="1"/>
</dbReference>
<gene>
    <name evidence="14" type="primary">pheS</name>
    <name evidence="14" type="ORF">V2E24_02750</name>
</gene>
<dbReference type="InterPro" id="IPR045864">
    <property type="entry name" value="aa-tRNA-synth_II/BPL/LPL"/>
</dbReference>
<feature type="coiled-coil region" evidence="12">
    <location>
        <begin position="43"/>
        <end position="74"/>
    </location>
</feature>
<accession>A0ABU7MMT2</accession>
<keyword evidence="7" id="KW-0067">ATP-binding</keyword>
<keyword evidence="12" id="KW-0175">Coiled coil</keyword>
<keyword evidence="6" id="KW-0547">Nucleotide-binding</keyword>
<evidence type="ECO:0000256" key="12">
    <source>
        <dbReference type="SAM" id="Coils"/>
    </source>
</evidence>
<evidence type="ECO:0000256" key="1">
    <source>
        <dbReference type="ARBA" id="ARBA00004496"/>
    </source>
</evidence>
<evidence type="ECO:0000256" key="9">
    <source>
        <dbReference type="ARBA" id="ARBA00022917"/>
    </source>
</evidence>
<evidence type="ECO:0000313" key="14">
    <source>
        <dbReference type="EMBL" id="MEE3928483.1"/>
    </source>
</evidence>